<evidence type="ECO:0000313" key="2">
    <source>
        <dbReference type="EMBL" id="CAI9546907.1"/>
    </source>
</evidence>
<proteinExistence type="predicted"/>
<dbReference type="EMBL" id="CATNWA010004027">
    <property type="protein sequence ID" value="CAI9546907.1"/>
    <property type="molecule type" value="Genomic_DNA"/>
</dbReference>
<name>A0ABN9BH38_9NEOB</name>
<dbReference type="Proteomes" id="UP001162483">
    <property type="component" value="Unassembled WGS sequence"/>
</dbReference>
<gene>
    <name evidence="2" type="ORF">SPARVUS_LOCUS2895846</name>
</gene>
<reference evidence="2" key="1">
    <citation type="submission" date="2023-05" db="EMBL/GenBank/DDBJ databases">
        <authorList>
            <person name="Stuckert A."/>
        </authorList>
    </citation>
    <scope>NUCLEOTIDE SEQUENCE</scope>
</reference>
<feature type="region of interest" description="Disordered" evidence="1">
    <location>
        <begin position="1"/>
        <end position="22"/>
    </location>
</feature>
<accession>A0ABN9BH38</accession>
<evidence type="ECO:0000256" key="1">
    <source>
        <dbReference type="SAM" id="MobiDB-lite"/>
    </source>
</evidence>
<evidence type="ECO:0000313" key="3">
    <source>
        <dbReference type="Proteomes" id="UP001162483"/>
    </source>
</evidence>
<organism evidence="2 3">
    <name type="scientific">Staurois parvus</name>
    <dbReference type="NCBI Taxonomy" id="386267"/>
    <lineage>
        <taxon>Eukaryota</taxon>
        <taxon>Metazoa</taxon>
        <taxon>Chordata</taxon>
        <taxon>Craniata</taxon>
        <taxon>Vertebrata</taxon>
        <taxon>Euteleostomi</taxon>
        <taxon>Amphibia</taxon>
        <taxon>Batrachia</taxon>
        <taxon>Anura</taxon>
        <taxon>Neobatrachia</taxon>
        <taxon>Ranoidea</taxon>
        <taxon>Ranidae</taxon>
        <taxon>Staurois</taxon>
    </lineage>
</organism>
<keyword evidence="3" id="KW-1185">Reference proteome</keyword>
<feature type="non-terminal residue" evidence="2">
    <location>
        <position position="53"/>
    </location>
</feature>
<sequence length="53" mass="5781">MRASSSGHQASGHLAQQRAPRHLARAVGLRNQQHDSGHRVTVTWIVWLTTAAA</sequence>
<comment type="caution">
    <text evidence="2">The sequence shown here is derived from an EMBL/GenBank/DDBJ whole genome shotgun (WGS) entry which is preliminary data.</text>
</comment>
<protein>
    <submittedName>
        <fullName evidence="2">Uncharacterized protein</fullName>
    </submittedName>
</protein>